<evidence type="ECO:0000313" key="7">
    <source>
        <dbReference type="EMBL" id="SEM93996.1"/>
    </source>
</evidence>
<dbReference type="SUPFAM" id="SSF46689">
    <property type="entry name" value="Homeodomain-like"/>
    <property type="match status" value="2"/>
</dbReference>
<dbReference type="Pfam" id="PF00072">
    <property type="entry name" value="Response_reg"/>
    <property type="match status" value="1"/>
</dbReference>
<keyword evidence="4" id="KW-0597">Phosphoprotein</keyword>
<evidence type="ECO:0000259" key="5">
    <source>
        <dbReference type="PROSITE" id="PS01124"/>
    </source>
</evidence>
<dbReference type="AlphaFoldDB" id="A0A1H8CG64"/>
<dbReference type="Proteomes" id="UP000199695">
    <property type="component" value="Unassembled WGS sequence"/>
</dbReference>
<reference evidence="7 8" key="1">
    <citation type="submission" date="2016-10" db="EMBL/GenBank/DDBJ databases">
        <authorList>
            <person name="de Groot N.N."/>
        </authorList>
    </citation>
    <scope>NUCLEOTIDE SEQUENCE [LARGE SCALE GENOMIC DNA]</scope>
    <source>
        <strain evidence="7 8">DSM 46701</strain>
    </source>
</reference>
<dbReference type="RefSeq" id="WP_170839745.1">
    <property type="nucleotide sequence ID" value="NZ_FOCQ01000003.1"/>
</dbReference>
<feature type="domain" description="HTH araC/xylS-type" evidence="5">
    <location>
        <begin position="302"/>
        <end position="400"/>
    </location>
</feature>
<dbReference type="Gene3D" id="3.40.50.2300">
    <property type="match status" value="1"/>
</dbReference>
<accession>A0A1H8CG64</accession>
<dbReference type="STRING" id="1173111.SAMN05444955_103279"/>
<feature type="domain" description="Response regulatory" evidence="6">
    <location>
        <begin position="3"/>
        <end position="120"/>
    </location>
</feature>
<evidence type="ECO:0000259" key="6">
    <source>
        <dbReference type="PROSITE" id="PS50110"/>
    </source>
</evidence>
<dbReference type="PROSITE" id="PS01124">
    <property type="entry name" value="HTH_ARAC_FAMILY_2"/>
    <property type="match status" value="1"/>
</dbReference>
<feature type="modified residue" description="4-aspartylphosphate" evidence="4">
    <location>
        <position position="55"/>
    </location>
</feature>
<keyword evidence="3" id="KW-0804">Transcription</keyword>
<keyword evidence="2" id="KW-0238">DNA-binding</keyword>
<dbReference type="InterPro" id="IPR009057">
    <property type="entry name" value="Homeodomain-like_sf"/>
</dbReference>
<keyword evidence="1" id="KW-0805">Transcription regulation</keyword>
<evidence type="ECO:0000256" key="1">
    <source>
        <dbReference type="ARBA" id="ARBA00023015"/>
    </source>
</evidence>
<dbReference type="GO" id="GO:0003700">
    <property type="term" value="F:DNA-binding transcription factor activity"/>
    <property type="evidence" value="ECO:0007669"/>
    <property type="project" value="InterPro"/>
</dbReference>
<evidence type="ECO:0000256" key="4">
    <source>
        <dbReference type="PROSITE-ProRule" id="PRU00169"/>
    </source>
</evidence>
<proteinExistence type="predicted"/>
<dbReference type="SUPFAM" id="SSF52172">
    <property type="entry name" value="CheY-like"/>
    <property type="match status" value="1"/>
</dbReference>
<sequence>MRKVLLVEDELLARSGMKALIDWEENGFHLVADVSHGQEALRVLQQHPVDIVLTDIRMPVMDGLTLIETIRQQELPCEVIVLSSYDDFRYVRKAMQFGVRDYIHKPTMTPDELIETLKKAAEELDKKRSAEKFRQMVADFARESRDMFLKKLVKQLIDSGSSALDPHITHLLDSADVLDQPFYLCLFRIFFPQVPGTERTLFLSEEQIVHSFMDQQVGDLRYALLDLREKDEWLFLSPVHPGPILGGFGPYADRFGCQLVWEAADEPTDIFHVSDIYRKLSRAVSEKWEAAQQHKYRHPLIQKAISYMHEHYMNPLTLEKVSGHIHINPSYFSRLFYKETGESFTDYLTAYRLKRAKQLLLQTNLPVYLIAHRVGYCNSKYFLKVFRKRFGMTPGEFRRKNTVSGQ</sequence>
<dbReference type="InterPro" id="IPR018060">
    <property type="entry name" value="HTH_AraC"/>
</dbReference>
<dbReference type="PANTHER" id="PTHR43280">
    <property type="entry name" value="ARAC-FAMILY TRANSCRIPTIONAL REGULATOR"/>
    <property type="match status" value="1"/>
</dbReference>
<dbReference type="InterPro" id="IPR001789">
    <property type="entry name" value="Sig_transdc_resp-reg_receiver"/>
</dbReference>
<dbReference type="SMART" id="SM00342">
    <property type="entry name" value="HTH_ARAC"/>
    <property type="match status" value="1"/>
</dbReference>
<dbReference type="GO" id="GO:0043565">
    <property type="term" value="F:sequence-specific DNA binding"/>
    <property type="evidence" value="ECO:0007669"/>
    <property type="project" value="InterPro"/>
</dbReference>
<organism evidence="7 8">
    <name type="scientific">Lihuaxuella thermophila</name>
    <dbReference type="NCBI Taxonomy" id="1173111"/>
    <lineage>
        <taxon>Bacteria</taxon>
        <taxon>Bacillati</taxon>
        <taxon>Bacillota</taxon>
        <taxon>Bacilli</taxon>
        <taxon>Bacillales</taxon>
        <taxon>Thermoactinomycetaceae</taxon>
        <taxon>Lihuaxuella</taxon>
    </lineage>
</organism>
<dbReference type="GO" id="GO:0000160">
    <property type="term" value="P:phosphorelay signal transduction system"/>
    <property type="evidence" value="ECO:0007669"/>
    <property type="project" value="InterPro"/>
</dbReference>
<evidence type="ECO:0000313" key="8">
    <source>
        <dbReference type="Proteomes" id="UP000199695"/>
    </source>
</evidence>
<dbReference type="EMBL" id="FOCQ01000003">
    <property type="protein sequence ID" value="SEM93996.1"/>
    <property type="molecule type" value="Genomic_DNA"/>
</dbReference>
<dbReference type="PANTHER" id="PTHR43280:SF10">
    <property type="entry name" value="REGULATORY PROTEIN POCR"/>
    <property type="match status" value="1"/>
</dbReference>
<evidence type="ECO:0000256" key="3">
    <source>
        <dbReference type="ARBA" id="ARBA00023163"/>
    </source>
</evidence>
<evidence type="ECO:0000256" key="2">
    <source>
        <dbReference type="ARBA" id="ARBA00023125"/>
    </source>
</evidence>
<dbReference type="SMART" id="SM00448">
    <property type="entry name" value="REC"/>
    <property type="match status" value="1"/>
</dbReference>
<dbReference type="Pfam" id="PF12833">
    <property type="entry name" value="HTH_18"/>
    <property type="match status" value="1"/>
</dbReference>
<keyword evidence="8" id="KW-1185">Reference proteome</keyword>
<name>A0A1H8CG64_9BACL</name>
<dbReference type="InterPro" id="IPR020449">
    <property type="entry name" value="Tscrpt_reg_AraC-type_HTH"/>
</dbReference>
<dbReference type="InterPro" id="IPR011006">
    <property type="entry name" value="CheY-like_superfamily"/>
</dbReference>
<gene>
    <name evidence="7" type="ORF">SAMN05444955_103279</name>
</gene>
<dbReference type="PRINTS" id="PR00032">
    <property type="entry name" value="HTHARAC"/>
</dbReference>
<dbReference type="PROSITE" id="PS50110">
    <property type="entry name" value="RESPONSE_REGULATORY"/>
    <property type="match status" value="1"/>
</dbReference>
<dbReference type="CDD" id="cd17536">
    <property type="entry name" value="REC_YesN-like"/>
    <property type="match status" value="1"/>
</dbReference>
<protein>
    <submittedName>
        <fullName evidence="7">Two-component system, response regulator YesN</fullName>
    </submittedName>
</protein>
<dbReference type="Gene3D" id="1.10.10.60">
    <property type="entry name" value="Homeodomain-like"/>
    <property type="match status" value="2"/>
</dbReference>